<evidence type="ECO:0000313" key="1">
    <source>
        <dbReference type="EMBL" id="RPA87826.1"/>
    </source>
</evidence>
<reference evidence="1 2" key="1">
    <citation type="journal article" date="2018" name="Nat. Ecol. Evol.">
        <title>Pezizomycetes genomes reveal the molecular basis of ectomycorrhizal truffle lifestyle.</title>
        <authorList>
            <person name="Murat C."/>
            <person name="Payen T."/>
            <person name="Noel B."/>
            <person name="Kuo A."/>
            <person name="Morin E."/>
            <person name="Chen J."/>
            <person name="Kohler A."/>
            <person name="Krizsan K."/>
            <person name="Balestrini R."/>
            <person name="Da Silva C."/>
            <person name="Montanini B."/>
            <person name="Hainaut M."/>
            <person name="Levati E."/>
            <person name="Barry K.W."/>
            <person name="Belfiori B."/>
            <person name="Cichocki N."/>
            <person name="Clum A."/>
            <person name="Dockter R.B."/>
            <person name="Fauchery L."/>
            <person name="Guy J."/>
            <person name="Iotti M."/>
            <person name="Le Tacon F."/>
            <person name="Lindquist E.A."/>
            <person name="Lipzen A."/>
            <person name="Malagnac F."/>
            <person name="Mello A."/>
            <person name="Molinier V."/>
            <person name="Miyauchi S."/>
            <person name="Poulain J."/>
            <person name="Riccioni C."/>
            <person name="Rubini A."/>
            <person name="Sitrit Y."/>
            <person name="Splivallo R."/>
            <person name="Traeger S."/>
            <person name="Wang M."/>
            <person name="Zifcakova L."/>
            <person name="Wipf D."/>
            <person name="Zambonelli A."/>
            <person name="Paolocci F."/>
            <person name="Nowrousian M."/>
            <person name="Ottonello S."/>
            <person name="Baldrian P."/>
            <person name="Spatafora J.W."/>
            <person name="Henrissat B."/>
            <person name="Nagy L.G."/>
            <person name="Aury J.M."/>
            <person name="Wincker P."/>
            <person name="Grigoriev I.V."/>
            <person name="Bonfante P."/>
            <person name="Martin F.M."/>
        </authorList>
    </citation>
    <scope>NUCLEOTIDE SEQUENCE [LARGE SCALE GENOMIC DNA]</scope>
    <source>
        <strain evidence="1 2">RN42</strain>
    </source>
</reference>
<keyword evidence="2" id="KW-1185">Reference proteome</keyword>
<accession>A0A3N4IPX9</accession>
<dbReference type="EMBL" id="ML119646">
    <property type="protein sequence ID" value="RPA87826.1"/>
    <property type="molecule type" value="Genomic_DNA"/>
</dbReference>
<name>A0A3N4IPX9_ASCIM</name>
<proteinExistence type="predicted"/>
<dbReference type="Proteomes" id="UP000275078">
    <property type="component" value="Unassembled WGS sequence"/>
</dbReference>
<organism evidence="1 2">
    <name type="scientific">Ascobolus immersus RN42</name>
    <dbReference type="NCBI Taxonomy" id="1160509"/>
    <lineage>
        <taxon>Eukaryota</taxon>
        <taxon>Fungi</taxon>
        <taxon>Dikarya</taxon>
        <taxon>Ascomycota</taxon>
        <taxon>Pezizomycotina</taxon>
        <taxon>Pezizomycetes</taxon>
        <taxon>Pezizales</taxon>
        <taxon>Ascobolaceae</taxon>
        <taxon>Ascobolus</taxon>
    </lineage>
</organism>
<protein>
    <submittedName>
        <fullName evidence="1">Uncharacterized protein</fullName>
    </submittedName>
</protein>
<gene>
    <name evidence="1" type="ORF">BJ508DRAFT_64770</name>
</gene>
<dbReference type="AlphaFoldDB" id="A0A3N4IPX9"/>
<evidence type="ECO:0000313" key="2">
    <source>
        <dbReference type="Proteomes" id="UP000275078"/>
    </source>
</evidence>
<sequence length="161" mass="17635">MFLVGSKQASKQVRMATLGCLFFQTSREGAGRYRDPTPTIICCASAESRILISLPLLVSDRLSIPDNLDPSSRSQGGTSNYHFAGANLSNTPSEYQSTTCNISTTIRRRLRLTDIKLSFRFAATEGPQTVTLRESTVKDRLVLTLLSETSMMSSQAIGSDF</sequence>